<proteinExistence type="predicted"/>
<dbReference type="Gene3D" id="1.10.1660.10">
    <property type="match status" value="1"/>
</dbReference>
<dbReference type="EMBL" id="JBAKBA010000016">
    <property type="protein sequence ID" value="MEL0659181.1"/>
    <property type="molecule type" value="Genomic_DNA"/>
</dbReference>
<keyword evidence="2" id="KW-1185">Reference proteome</keyword>
<accession>A0ABU9HC24</accession>
<evidence type="ECO:0000313" key="2">
    <source>
        <dbReference type="Proteomes" id="UP001366060"/>
    </source>
</evidence>
<name>A0ABU9HC24_9GAMM</name>
<dbReference type="InterPro" id="IPR009061">
    <property type="entry name" value="DNA-bd_dom_put_sf"/>
</dbReference>
<reference evidence="1 2" key="1">
    <citation type="submission" date="2024-02" db="EMBL/GenBank/DDBJ databases">
        <title>Bacteria isolated from the canopy kelp, Nereocystis luetkeana.</title>
        <authorList>
            <person name="Pfister C.A."/>
            <person name="Younker I.T."/>
            <person name="Light S.H."/>
        </authorList>
    </citation>
    <scope>NUCLEOTIDE SEQUENCE [LARGE SCALE GENOMIC DNA]</scope>
    <source>
        <strain evidence="1 2">TI.2.07</strain>
    </source>
</reference>
<evidence type="ECO:0000313" key="1">
    <source>
        <dbReference type="EMBL" id="MEL0659181.1"/>
    </source>
</evidence>
<comment type="caution">
    <text evidence="1">The sequence shown here is derived from an EMBL/GenBank/DDBJ whole genome shotgun (WGS) entry which is preliminary data.</text>
</comment>
<organism evidence="1 2">
    <name type="scientific">Psychromonas arctica</name>
    <dbReference type="NCBI Taxonomy" id="168275"/>
    <lineage>
        <taxon>Bacteria</taxon>
        <taxon>Pseudomonadati</taxon>
        <taxon>Pseudomonadota</taxon>
        <taxon>Gammaproteobacteria</taxon>
        <taxon>Alteromonadales</taxon>
        <taxon>Psychromonadaceae</taxon>
        <taxon>Psychromonas</taxon>
    </lineage>
</organism>
<protein>
    <submittedName>
        <fullName evidence="1">Uncharacterized protein</fullName>
    </submittedName>
</protein>
<dbReference type="SUPFAM" id="SSF46955">
    <property type="entry name" value="Putative DNA-binding domain"/>
    <property type="match status" value="1"/>
</dbReference>
<dbReference type="RefSeq" id="WP_341627759.1">
    <property type="nucleotide sequence ID" value="NZ_JBAKBA010000016.1"/>
</dbReference>
<gene>
    <name evidence="1" type="ORF">V6255_08510</name>
</gene>
<dbReference type="Proteomes" id="UP001366060">
    <property type="component" value="Unassembled WGS sequence"/>
</dbReference>
<sequence length="67" mass="7935">MSLEHIAHYADLRDQGNITSECRMKMLEQHALILEAKIEEEQFDLKKLQQKITYYKSLLANNIEDKI</sequence>